<accession>A0A9N6WUD4</accession>
<evidence type="ECO:0000256" key="3">
    <source>
        <dbReference type="ARBA" id="ARBA00022692"/>
    </source>
</evidence>
<reference evidence="7" key="1">
    <citation type="submission" date="2021-04" db="EMBL/GenBank/DDBJ databases">
        <authorList>
            <person name="Cornetti L."/>
        </authorList>
    </citation>
    <scope>NUCLEOTIDE SEQUENCE</scope>
</reference>
<comment type="similarity">
    <text evidence="2">Belongs to the PER33/POM33 family.</text>
</comment>
<keyword evidence="4 6" id="KW-1133">Transmembrane helix</keyword>
<proteinExistence type="inferred from homology"/>
<evidence type="ECO:0000256" key="5">
    <source>
        <dbReference type="ARBA" id="ARBA00023136"/>
    </source>
</evidence>
<keyword evidence="3 6" id="KW-0812">Transmembrane</keyword>
<dbReference type="GO" id="GO:0071786">
    <property type="term" value="P:endoplasmic reticulum tubular network organization"/>
    <property type="evidence" value="ECO:0007669"/>
    <property type="project" value="TreeGrafter"/>
</dbReference>
<gene>
    <name evidence="7" type="primary">EOG090X0CJA</name>
</gene>
<feature type="transmembrane region" description="Helical" evidence="6">
    <location>
        <begin position="142"/>
        <end position="162"/>
    </location>
</feature>
<dbReference type="InterPro" id="IPR051645">
    <property type="entry name" value="PER33/POM33_regulator"/>
</dbReference>
<evidence type="ECO:0000256" key="4">
    <source>
        <dbReference type="ARBA" id="ARBA00022989"/>
    </source>
</evidence>
<dbReference type="GO" id="GO:0016020">
    <property type="term" value="C:membrane"/>
    <property type="evidence" value="ECO:0007669"/>
    <property type="project" value="UniProtKB-SubCell"/>
</dbReference>
<evidence type="ECO:0000256" key="2">
    <source>
        <dbReference type="ARBA" id="ARBA00007322"/>
    </source>
</evidence>
<evidence type="ECO:0000256" key="6">
    <source>
        <dbReference type="SAM" id="Phobius"/>
    </source>
</evidence>
<evidence type="ECO:0000256" key="1">
    <source>
        <dbReference type="ARBA" id="ARBA00004141"/>
    </source>
</evidence>
<feature type="transmembrane region" description="Helical" evidence="6">
    <location>
        <begin position="36"/>
        <end position="58"/>
    </location>
</feature>
<feature type="transmembrane region" description="Helical" evidence="6">
    <location>
        <begin position="174"/>
        <end position="198"/>
    </location>
</feature>
<dbReference type="PANTHER" id="PTHR12703">
    <property type="entry name" value="TRANSMEMBRANE PROTEIN 33"/>
    <property type="match status" value="1"/>
</dbReference>
<sequence length="261" mass="28954">MTEEARESTTSGNEEQQPARGMAALVAHISTHRVDFALWCTRFMTIIFTLSFFIPLFGSPSSAYSKVLLSNAATSALRLHQRLPRVQLTRDFFTALLLEDSAHYLMYSLLFLSAAPFTVALIPPFLFALLHICSTSLQLADLIGPVALSGLRVFIALIEMQSANILKTIAFTEIFLMPSVVVMIFGGRASLLTVFMYYRFLTLRYASRRNPYSRNTFSELRLLVESLAARPVVPRPIADTAHKVIALVCRLAPPVAPPAAQ</sequence>
<dbReference type="PANTHER" id="PTHR12703:SF4">
    <property type="entry name" value="TRANSMEMBRANE PROTEIN 33"/>
    <property type="match status" value="1"/>
</dbReference>
<keyword evidence="5 6" id="KW-0472">Membrane</keyword>
<dbReference type="GO" id="GO:0005783">
    <property type="term" value="C:endoplasmic reticulum"/>
    <property type="evidence" value="ECO:0007669"/>
    <property type="project" value="TreeGrafter"/>
</dbReference>
<dbReference type="EMBL" id="OC989128">
    <property type="protein sequence ID" value="CAG4645783.1"/>
    <property type="molecule type" value="Genomic_DNA"/>
</dbReference>
<organism evidence="7">
    <name type="scientific">Lynceus sp. MCZ IZ 141354</name>
    <dbReference type="NCBI Taxonomy" id="1930659"/>
    <lineage>
        <taxon>Eukaryota</taxon>
        <taxon>Metazoa</taxon>
        <taxon>Ecdysozoa</taxon>
        <taxon>Arthropoda</taxon>
        <taxon>Crustacea</taxon>
        <taxon>Branchiopoda</taxon>
        <taxon>Diplostraca</taxon>
        <taxon>Laevicaudata</taxon>
        <taxon>Lynceidae</taxon>
        <taxon>Lynceus</taxon>
    </lineage>
</organism>
<evidence type="ECO:0000313" key="7">
    <source>
        <dbReference type="EMBL" id="CAG4645783.1"/>
    </source>
</evidence>
<comment type="subcellular location">
    <subcellularLocation>
        <location evidence="1">Membrane</location>
        <topology evidence="1">Multi-pass membrane protein</topology>
    </subcellularLocation>
</comment>
<dbReference type="AlphaFoldDB" id="A0A9N6WUD4"/>
<feature type="transmembrane region" description="Helical" evidence="6">
    <location>
        <begin position="104"/>
        <end position="130"/>
    </location>
</feature>
<dbReference type="Pfam" id="PF03661">
    <property type="entry name" value="TMEM33_Pom33"/>
    <property type="match status" value="1"/>
</dbReference>
<dbReference type="InterPro" id="IPR005344">
    <property type="entry name" value="TMEM33/Pom33"/>
</dbReference>
<name>A0A9N6WUD4_9CRUS</name>
<dbReference type="GO" id="GO:0061024">
    <property type="term" value="P:membrane organization"/>
    <property type="evidence" value="ECO:0007669"/>
    <property type="project" value="TreeGrafter"/>
</dbReference>
<protein>
    <submittedName>
        <fullName evidence="7">EOG090X0CJA</fullName>
    </submittedName>
</protein>